<evidence type="ECO:0000313" key="2">
    <source>
        <dbReference type="Proteomes" id="UP000054047"/>
    </source>
</evidence>
<sequence>NSNSRRSQVLPLRKSGSLHPLVVLTPVLPTPKLMMRRRIRRPMTTLFSDDDWEREILSDLNEYELVASKNEKSEEQWEAEIQDLLNSAD</sequence>
<dbReference type="EMBL" id="KN737240">
    <property type="protein sequence ID" value="KIH55506.1"/>
    <property type="molecule type" value="Genomic_DNA"/>
</dbReference>
<dbReference type="AlphaFoldDB" id="A0A0C2GEJ9"/>
<protein>
    <submittedName>
        <fullName evidence="1">Uncharacterized protein</fullName>
    </submittedName>
</protein>
<organism evidence="1 2">
    <name type="scientific">Ancylostoma duodenale</name>
    <dbReference type="NCBI Taxonomy" id="51022"/>
    <lineage>
        <taxon>Eukaryota</taxon>
        <taxon>Metazoa</taxon>
        <taxon>Ecdysozoa</taxon>
        <taxon>Nematoda</taxon>
        <taxon>Chromadorea</taxon>
        <taxon>Rhabditida</taxon>
        <taxon>Rhabditina</taxon>
        <taxon>Rhabditomorpha</taxon>
        <taxon>Strongyloidea</taxon>
        <taxon>Ancylostomatidae</taxon>
        <taxon>Ancylostomatinae</taxon>
        <taxon>Ancylostoma</taxon>
    </lineage>
</organism>
<keyword evidence="2" id="KW-1185">Reference proteome</keyword>
<dbReference type="Proteomes" id="UP000054047">
    <property type="component" value="Unassembled WGS sequence"/>
</dbReference>
<proteinExistence type="predicted"/>
<name>A0A0C2GEJ9_9BILA</name>
<reference evidence="1 2" key="1">
    <citation type="submission" date="2013-12" db="EMBL/GenBank/DDBJ databases">
        <title>Draft genome of the parsitic nematode Ancylostoma duodenale.</title>
        <authorList>
            <person name="Mitreva M."/>
        </authorList>
    </citation>
    <scope>NUCLEOTIDE SEQUENCE [LARGE SCALE GENOMIC DNA]</scope>
    <source>
        <strain evidence="1 2">Zhejiang</strain>
    </source>
</reference>
<accession>A0A0C2GEJ9</accession>
<gene>
    <name evidence="1" type="ORF">ANCDUO_14336</name>
</gene>
<evidence type="ECO:0000313" key="1">
    <source>
        <dbReference type="EMBL" id="KIH55506.1"/>
    </source>
</evidence>
<feature type="non-terminal residue" evidence="1">
    <location>
        <position position="1"/>
    </location>
</feature>